<evidence type="ECO:0000256" key="4">
    <source>
        <dbReference type="SAM" id="SignalP"/>
    </source>
</evidence>
<protein>
    <submittedName>
        <fullName evidence="5">Uncharacterized protein</fullName>
    </submittedName>
</protein>
<dbReference type="AlphaFoldDB" id="A0ABD1F852"/>
<feature type="region of interest" description="Disordered" evidence="3">
    <location>
        <begin position="26"/>
        <end position="64"/>
    </location>
</feature>
<dbReference type="GO" id="GO:0042302">
    <property type="term" value="F:structural constituent of cuticle"/>
    <property type="evidence" value="ECO:0007669"/>
    <property type="project" value="UniProtKB-UniRule"/>
</dbReference>
<sequence length="204" mass="22854">MKVLVVTAVFLMGVCLAQKRPNPQGLLRNEREFEDQQQEAAQATPRKYQPEEDLQPRQREASTPIPIIRFDKEQGNDGSYKALWETGNNIIAQEEGFLKELGPNPDEEGSVLAAQVQQGSYSYTAPDGQIITLNYIADEKGFHASGDHLPTPPPVSPEVQKGLDLIFAGIKAQQEAAEREAREHPQKQSNPNQIEQDYRGQYKQ</sequence>
<accession>A0ABD1F852</accession>
<dbReference type="PROSITE" id="PS00233">
    <property type="entry name" value="CHIT_BIND_RR_1"/>
    <property type="match status" value="1"/>
</dbReference>
<comment type="caution">
    <text evidence="5">The sequence shown here is derived from an EMBL/GenBank/DDBJ whole genome shotgun (WGS) entry which is preliminary data.</text>
</comment>
<feature type="chain" id="PRO_5044781404" evidence="4">
    <location>
        <begin position="18"/>
        <end position="204"/>
    </location>
</feature>
<dbReference type="InterPro" id="IPR000618">
    <property type="entry name" value="Insect_cuticle"/>
</dbReference>
<evidence type="ECO:0000256" key="2">
    <source>
        <dbReference type="PROSITE-ProRule" id="PRU00497"/>
    </source>
</evidence>
<dbReference type="PROSITE" id="PS51155">
    <property type="entry name" value="CHIT_BIND_RR_2"/>
    <property type="match status" value="1"/>
</dbReference>
<dbReference type="Pfam" id="PF00379">
    <property type="entry name" value="Chitin_bind_4"/>
    <property type="match status" value="1"/>
</dbReference>
<dbReference type="InterPro" id="IPR050468">
    <property type="entry name" value="Cuticle_Struct_Prot"/>
</dbReference>
<dbReference type="EMBL" id="JBDJPC010000002">
    <property type="protein sequence ID" value="KAL1513526.1"/>
    <property type="molecule type" value="Genomic_DNA"/>
</dbReference>
<keyword evidence="1 2" id="KW-0193">Cuticle</keyword>
<name>A0ABD1F852_HYPHA</name>
<dbReference type="PANTHER" id="PTHR10380:SF109">
    <property type="entry name" value="CUTICULAR PROTEIN 49AH"/>
    <property type="match status" value="1"/>
</dbReference>
<feature type="compositionally biased region" description="Basic and acidic residues" evidence="3">
    <location>
        <begin position="48"/>
        <end position="60"/>
    </location>
</feature>
<gene>
    <name evidence="5" type="ORF">ABEB36_002927</name>
</gene>
<reference evidence="5 6" key="1">
    <citation type="submission" date="2024-05" db="EMBL/GenBank/DDBJ databases">
        <title>Genetic variation in Jamaican populations of the coffee berry borer (Hypothenemus hampei).</title>
        <authorList>
            <person name="Errbii M."/>
            <person name="Myrie A."/>
        </authorList>
    </citation>
    <scope>NUCLEOTIDE SEQUENCE [LARGE SCALE GENOMIC DNA]</scope>
    <source>
        <strain evidence="5">JA-Hopewell-2020-01-JO</strain>
        <tissue evidence="5">Whole body</tissue>
    </source>
</reference>
<keyword evidence="4" id="KW-0732">Signal</keyword>
<evidence type="ECO:0000256" key="1">
    <source>
        <dbReference type="ARBA" id="ARBA00022460"/>
    </source>
</evidence>
<keyword evidence="6" id="KW-1185">Reference proteome</keyword>
<dbReference type="PANTHER" id="PTHR10380">
    <property type="entry name" value="CUTICLE PROTEIN"/>
    <property type="match status" value="1"/>
</dbReference>
<feature type="region of interest" description="Disordered" evidence="3">
    <location>
        <begin position="172"/>
        <end position="204"/>
    </location>
</feature>
<evidence type="ECO:0000313" key="6">
    <source>
        <dbReference type="Proteomes" id="UP001566132"/>
    </source>
</evidence>
<dbReference type="InterPro" id="IPR031311">
    <property type="entry name" value="CHIT_BIND_RR_consensus"/>
</dbReference>
<evidence type="ECO:0000313" key="5">
    <source>
        <dbReference type="EMBL" id="KAL1513526.1"/>
    </source>
</evidence>
<evidence type="ECO:0000256" key="3">
    <source>
        <dbReference type="SAM" id="MobiDB-lite"/>
    </source>
</evidence>
<feature type="compositionally biased region" description="Basic and acidic residues" evidence="3">
    <location>
        <begin position="176"/>
        <end position="186"/>
    </location>
</feature>
<organism evidence="5 6">
    <name type="scientific">Hypothenemus hampei</name>
    <name type="common">Coffee berry borer</name>
    <dbReference type="NCBI Taxonomy" id="57062"/>
    <lineage>
        <taxon>Eukaryota</taxon>
        <taxon>Metazoa</taxon>
        <taxon>Ecdysozoa</taxon>
        <taxon>Arthropoda</taxon>
        <taxon>Hexapoda</taxon>
        <taxon>Insecta</taxon>
        <taxon>Pterygota</taxon>
        <taxon>Neoptera</taxon>
        <taxon>Endopterygota</taxon>
        <taxon>Coleoptera</taxon>
        <taxon>Polyphaga</taxon>
        <taxon>Cucujiformia</taxon>
        <taxon>Curculionidae</taxon>
        <taxon>Scolytinae</taxon>
        <taxon>Hypothenemus</taxon>
    </lineage>
</organism>
<feature type="signal peptide" evidence="4">
    <location>
        <begin position="1"/>
        <end position="17"/>
    </location>
</feature>
<proteinExistence type="predicted"/>
<dbReference type="Proteomes" id="UP001566132">
    <property type="component" value="Unassembled WGS sequence"/>
</dbReference>